<evidence type="ECO:0000256" key="3">
    <source>
        <dbReference type="ARBA" id="ARBA00022960"/>
    </source>
</evidence>
<gene>
    <name evidence="8" type="ORF">CVU83_03430</name>
</gene>
<comment type="similarity">
    <text evidence="1">Belongs to the FemABX family.</text>
</comment>
<dbReference type="Proteomes" id="UP000233325">
    <property type="component" value="Unassembled WGS sequence"/>
</dbReference>
<dbReference type="AlphaFoldDB" id="A0A2N2DXA7"/>
<keyword evidence="7" id="KW-0812">Transmembrane</keyword>
<keyword evidence="7" id="KW-0472">Membrane</keyword>
<proteinExistence type="inferred from homology"/>
<evidence type="ECO:0000256" key="5">
    <source>
        <dbReference type="ARBA" id="ARBA00023315"/>
    </source>
</evidence>
<dbReference type="Pfam" id="PF02388">
    <property type="entry name" value="FemAB"/>
    <property type="match status" value="2"/>
</dbReference>
<keyword evidence="3" id="KW-0133">Cell shape</keyword>
<keyword evidence="4" id="KW-0573">Peptidoglycan synthesis</keyword>
<evidence type="ECO:0000256" key="7">
    <source>
        <dbReference type="SAM" id="Phobius"/>
    </source>
</evidence>
<dbReference type="GO" id="GO:0008360">
    <property type="term" value="P:regulation of cell shape"/>
    <property type="evidence" value="ECO:0007669"/>
    <property type="project" value="UniProtKB-KW"/>
</dbReference>
<dbReference type="SUPFAM" id="SSF55729">
    <property type="entry name" value="Acyl-CoA N-acyltransferases (Nat)"/>
    <property type="match status" value="2"/>
</dbReference>
<evidence type="ECO:0000256" key="4">
    <source>
        <dbReference type="ARBA" id="ARBA00022984"/>
    </source>
</evidence>
<organism evidence="8 9">
    <name type="scientific">Candidatus Falkowbacteria bacterium HGW-Falkowbacteria-2</name>
    <dbReference type="NCBI Taxonomy" id="2013769"/>
    <lineage>
        <taxon>Bacteria</taxon>
        <taxon>Candidatus Falkowiibacteriota</taxon>
    </lineage>
</organism>
<sequence>MELKMIDNLSDENWDRALAGMAEGAEILQSGVWRSINEAASLKVYRYGWQSLGEVVAFAQVLESQKGGFKFWYVPRGPICLTAENGKEVWDKLIADLKLKAREYNAIALRFEPTGWGEINFWDAQTHIQPPHTLFLDLKKSEEELLQEMHQKTRYNIRLAEKRGVVIEQGREADIESFYSLMQKTTTRDRFRGHSLAHYRRLITASKGAIQLWLAKKDGALLAAGIFSFYEGRAIYMHGASGDTGREHMAPFLLQWRMIQKAKAEKCLVYDFYGIDEKKWPGVTRFKRGFGGYEKNYLGTFIIVLNELSFTIYSLLARLRRLF</sequence>
<keyword evidence="6" id="KW-0961">Cell wall biogenesis/degradation</keyword>
<keyword evidence="5" id="KW-0012">Acyltransferase</keyword>
<dbReference type="GO" id="GO:0016755">
    <property type="term" value="F:aminoacyltransferase activity"/>
    <property type="evidence" value="ECO:0007669"/>
    <property type="project" value="InterPro"/>
</dbReference>
<dbReference type="PANTHER" id="PTHR36174">
    <property type="entry name" value="LIPID II:GLYCINE GLYCYLTRANSFERASE"/>
    <property type="match status" value="1"/>
</dbReference>
<evidence type="ECO:0000313" key="8">
    <source>
        <dbReference type="EMBL" id="PKM87096.1"/>
    </source>
</evidence>
<dbReference type="GO" id="GO:0009252">
    <property type="term" value="P:peptidoglycan biosynthetic process"/>
    <property type="evidence" value="ECO:0007669"/>
    <property type="project" value="UniProtKB-KW"/>
</dbReference>
<evidence type="ECO:0000313" key="9">
    <source>
        <dbReference type="Proteomes" id="UP000233325"/>
    </source>
</evidence>
<accession>A0A2N2DXA7</accession>
<evidence type="ECO:0008006" key="10">
    <source>
        <dbReference type="Google" id="ProtNLM"/>
    </source>
</evidence>
<dbReference type="GO" id="GO:0071555">
    <property type="term" value="P:cell wall organization"/>
    <property type="evidence" value="ECO:0007669"/>
    <property type="project" value="UniProtKB-KW"/>
</dbReference>
<dbReference type="InterPro" id="IPR016181">
    <property type="entry name" value="Acyl_CoA_acyltransferase"/>
</dbReference>
<reference evidence="8 9" key="1">
    <citation type="journal article" date="2017" name="ISME J.">
        <title>Potential for microbial H2 and metal transformations associated with novel bacteria and archaea in deep terrestrial subsurface sediments.</title>
        <authorList>
            <person name="Hernsdorf A.W."/>
            <person name="Amano Y."/>
            <person name="Miyakawa K."/>
            <person name="Ise K."/>
            <person name="Suzuki Y."/>
            <person name="Anantharaman K."/>
            <person name="Probst A."/>
            <person name="Burstein D."/>
            <person name="Thomas B.C."/>
            <person name="Banfield J.F."/>
        </authorList>
    </citation>
    <scope>NUCLEOTIDE SEQUENCE [LARGE SCALE GENOMIC DNA]</scope>
    <source>
        <strain evidence="8">HGW-Falkowbacteria-2</strain>
    </source>
</reference>
<protein>
    <recommendedName>
        <fullName evidence="10">Methicillin resistance protein</fullName>
    </recommendedName>
</protein>
<dbReference type="InterPro" id="IPR003447">
    <property type="entry name" value="FEMABX"/>
</dbReference>
<comment type="caution">
    <text evidence="8">The sequence shown here is derived from an EMBL/GenBank/DDBJ whole genome shotgun (WGS) entry which is preliminary data.</text>
</comment>
<feature type="transmembrane region" description="Helical" evidence="7">
    <location>
        <begin position="297"/>
        <end position="316"/>
    </location>
</feature>
<dbReference type="InterPro" id="IPR050644">
    <property type="entry name" value="PG_Glycine_Bridge_Synth"/>
</dbReference>
<keyword evidence="2" id="KW-0808">Transferase</keyword>
<evidence type="ECO:0000256" key="6">
    <source>
        <dbReference type="ARBA" id="ARBA00023316"/>
    </source>
</evidence>
<dbReference type="Gene3D" id="3.40.630.30">
    <property type="match status" value="2"/>
</dbReference>
<dbReference type="PROSITE" id="PS51191">
    <property type="entry name" value="FEMABX"/>
    <property type="match status" value="1"/>
</dbReference>
<name>A0A2N2DXA7_9BACT</name>
<dbReference type="EMBL" id="PHAH01000056">
    <property type="protein sequence ID" value="PKM87096.1"/>
    <property type="molecule type" value="Genomic_DNA"/>
</dbReference>
<dbReference type="PANTHER" id="PTHR36174:SF1">
    <property type="entry name" value="LIPID II:GLYCINE GLYCYLTRANSFERASE"/>
    <property type="match status" value="1"/>
</dbReference>
<evidence type="ECO:0000256" key="1">
    <source>
        <dbReference type="ARBA" id="ARBA00009943"/>
    </source>
</evidence>
<keyword evidence="7" id="KW-1133">Transmembrane helix</keyword>
<evidence type="ECO:0000256" key="2">
    <source>
        <dbReference type="ARBA" id="ARBA00022679"/>
    </source>
</evidence>